<dbReference type="GO" id="GO:0003677">
    <property type="term" value="F:DNA binding"/>
    <property type="evidence" value="ECO:0007669"/>
    <property type="project" value="UniProtKB-KW"/>
</dbReference>
<dbReference type="KEGG" id="nbe:Back2_09810"/>
<dbReference type="InterPro" id="IPR036388">
    <property type="entry name" value="WH-like_DNA-bd_sf"/>
</dbReference>
<dbReference type="RefSeq" id="WP_164512480.1">
    <property type="nucleotide sequence ID" value="NZ_AP019307.1"/>
</dbReference>
<dbReference type="SMART" id="SM00421">
    <property type="entry name" value="HTH_LUXR"/>
    <property type="match status" value="1"/>
</dbReference>
<dbReference type="SUPFAM" id="SSF48452">
    <property type="entry name" value="TPR-like"/>
    <property type="match status" value="2"/>
</dbReference>
<dbReference type="PROSITE" id="PS50043">
    <property type="entry name" value="HTH_LUXR_2"/>
    <property type="match status" value="1"/>
</dbReference>
<evidence type="ECO:0000259" key="4">
    <source>
        <dbReference type="PROSITE" id="PS50043"/>
    </source>
</evidence>
<dbReference type="SUPFAM" id="SSF46894">
    <property type="entry name" value="C-terminal effector domain of the bipartite response regulators"/>
    <property type="match status" value="1"/>
</dbReference>
<dbReference type="EMBL" id="AP019307">
    <property type="protein sequence ID" value="BBH16694.1"/>
    <property type="molecule type" value="Genomic_DNA"/>
</dbReference>
<keyword evidence="6" id="KW-1185">Reference proteome</keyword>
<reference evidence="5 6" key="1">
    <citation type="submission" date="2018-11" db="EMBL/GenBank/DDBJ databases">
        <title>Complete genome sequence of Nocardioides baekrokdamisoli strain KCTC 39748.</title>
        <authorList>
            <person name="Kang S.W."/>
            <person name="Lee K.C."/>
            <person name="Kim K.K."/>
            <person name="Kim J.S."/>
            <person name="Kim D.S."/>
            <person name="Ko S.H."/>
            <person name="Yang S.H."/>
            <person name="Shin Y.K."/>
            <person name="Lee J.S."/>
        </authorList>
    </citation>
    <scope>NUCLEOTIDE SEQUENCE [LARGE SCALE GENOMIC DNA]</scope>
    <source>
        <strain evidence="5 6">KCTC 39748</strain>
    </source>
</reference>
<dbReference type="InterPro" id="IPR016032">
    <property type="entry name" value="Sig_transdc_resp-reg_C-effctor"/>
</dbReference>
<evidence type="ECO:0000256" key="2">
    <source>
        <dbReference type="ARBA" id="ARBA00023125"/>
    </source>
</evidence>
<evidence type="ECO:0000313" key="5">
    <source>
        <dbReference type="EMBL" id="BBH16694.1"/>
    </source>
</evidence>
<feature type="domain" description="HTH luxR-type" evidence="4">
    <location>
        <begin position="486"/>
        <end position="551"/>
    </location>
</feature>
<dbReference type="PRINTS" id="PR00038">
    <property type="entry name" value="HTHLUXR"/>
</dbReference>
<protein>
    <recommendedName>
        <fullName evidence="4">HTH luxR-type domain-containing protein</fullName>
    </recommendedName>
</protein>
<keyword evidence="2" id="KW-0238">DNA-binding</keyword>
<dbReference type="GO" id="GO:0006355">
    <property type="term" value="P:regulation of DNA-templated transcription"/>
    <property type="evidence" value="ECO:0007669"/>
    <property type="project" value="InterPro"/>
</dbReference>
<keyword evidence="3" id="KW-0804">Transcription</keyword>
<dbReference type="PROSITE" id="PS00622">
    <property type="entry name" value="HTH_LUXR_1"/>
    <property type="match status" value="1"/>
</dbReference>
<accession>A0A3G9IZS1</accession>
<dbReference type="Gene3D" id="1.10.10.10">
    <property type="entry name" value="Winged helix-like DNA-binding domain superfamily/Winged helix DNA-binding domain"/>
    <property type="match status" value="1"/>
</dbReference>
<keyword evidence="1" id="KW-0805">Transcription regulation</keyword>
<dbReference type="Pfam" id="PF00196">
    <property type="entry name" value="GerE"/>
    <property type="match status" value="1"/>
</dbReference>
<evidence type="ECO:0000256" key="3">
    <source>
        <dbReference type="ARBA" id="ARBA00023163"/>
    </source>
</evidence>
<dbReference type="InterPro" id="IPR000792">
    <property type="entry name" value="Tscrpt_reg_LuxR_C"/>
</dbReference>
<evidence type="ECO:0000256" key="1">
    <source>
        <dbReference type="ARBA" id="ARBA00023015"/>
    </source>
</evidence>
<dbReference type="AlphaFoldDB" id="A0A3G9IZS1"/>
<organism evidence="5 6">
    <name type="scientific">Nocardioides baekrokdamisoli</name>
    <dbReference type="NCBI Taxonomy" id="1804624"/>
    <lineage>
        <taxon>Bacteria</taxon>
        <taxon>Bacillati</taxon>
        <taxon>Actinomycetota</taxon>
        <taxon>Actinomycetes</taxon>
        <taxon>Propionibacteriales</taxon>
        <taxon>Nocardioidaceae</taxon>
        <taxon>Nocardioides</taxon>
    </lineage>
</organism>
<evidence type="ECO:0000313" key="6">
    <source>
        <dbReference type="Proteomes" id="UP000271573"/>
    </source>
</evidence>
<dbReference type="PANTHER" id="PTHR44688:SF16">
    <property type="entry name" value="DNA-BINDING TRANSCRIPTIONAL ACTIVATOR DEVR_DOSR"/>
    <property type="match status" value="1"/>
</dbReference>
<dbReference type="Gene3D" id="1.25.40.10">
    <property type="entry name" value="Tetratricopeptide repeat domain"/>
    <property type="match status" value="1"/>
</dbReference>
<dbReference type="CDD" id="cd06170">
    <property type="entry name" value="LuxR_C_like"/>
    <property type="match status" value="1"/>
</dbReference>
<dbReference type="Proteomes" id="UP000271573">
    <property type="component" value="Chromosome"/>
</dbReference>
<gene>
    <name evidence="5" type="ORF">Back2_09810</name>
</gene>
<dbReference type="InterPro" id="IPR011990">
    <property type="entry name" value="TPR-like_helical_dom_sf"/>
</dbReference>
<sequence length="553" mass="58447">MSNTVSKSVASHAVDAHTAVEAAARGWGPQAPTVGTDEQALLLAEMDMWARIEAGDFDRATAAASRLLIVSTDPPQRGRVEAAIGVMMQRAGLMADAREQFERALALVAGSASDEAMFLAVSSLSRVLGGDIAGAEMQAERAIALGEQSGIDFAVRQGLTTMAAVHLANGLPHVALLDAQKAVGLATQGEAQAEYRSTAHVLLGMARAELDQLPEAHEAILTGVKIAEDEGDTGQLSWYLASNALLHVIDGEWDNAIRDCQAALRVARETGAVAARPLAWGIWATIEAARAKSSQAANLIQQARSHRLGPYGGLGEEWVALAQAANSHDGNERYDLLCEAWFRLRGAPFLLAWRVFAPQLVHEAMDRNDLGVASTVTATAMEGARRAPGVASALATAKVCEGLLNRDPVVCQAGVDAQRGTGRPPTHALFCMDAARLWQESGEKDRAIVLLQEASTIVHTLHATRWSALVGRMLGAGSVPAPRNVPPDAWGELTPTERHVARLAAAGRTNPEIAAELVVSPRTVQTHMAHIHAKFGVSSRVQLAAHLAGSDLG</sequence>
<dbReference type="PANTHER" id="PTHR44688">
    <property type="entry name" value="DNA-BINDING TRANSCRIPTIONAL ACTIVATOR DEVR_DOSR"/>
    <property type="match status" value="1"/>
</dbReference>
<name>A0A3G9IZS1_9ACTN</name>
<proteinExistence type="predicted"/>